<keyword evidence="2" id="KW-1185">Reference proteome</keyword>
<sequence length="24" mass="2904">DRVRSYLGKDQEKSLEFLFNMNDV</sequence>
<comment type="caution">
    <text evidence="1">The sequence shown here is derived from an EMBL/GenBank/DDBJ whole genome shotgun (WGS) entry which is preliminary data.</text>
</comment>
<evidence type="ECO:0000313" key="1">
    <source>
        <dbReference type="EMBL" id="CAG7727136.1"/>
    </source>
</evidence>
<reference evidence="1" key="1">
    <citation type="submission" date="2021-06" db="EMBL/GenBank/DDBJ databases">
        <authorList>
            <person name="Hodson N. C."/>
            <person name="Mongue J. A."/>
            <person name="Jaron S. K."/>
        </authorList>
    </citation>
    <scope>NUCLEOTIDE SEQUENCE</scope>
</reference>
<dbReference type="AlphaFoldDB" id="A0A8J2KKZ0"/>
<gene>
    <name evidence="1" type="ORF">AFUS01_LOCUS15994</name>
</gene>
<evidence type="ECO:0000313" key="2">
    <source>
        <dbReference type="Proteomes" id="UP000708208"/>
    </source>
</evidence>
<dbReference type="EMBL" id="CAJVCH010144173">
    <property type="protein sequence ID" value="CAG7727136.1"/>
    <property type="molecule type" value="Genomic_DNA"/>
</dbReference>
<dbReference type="Proteomes" id="UP000708208">
    <property type="component" value="Unassembled WGS sequence"/>
</dbReference>
<proteinExistence type="predicted"/>
<protein>
    <submittedName>
        <fullName evidence="1">Uncharacterized protein</fullName>
    </submittedName>
</protein>
<organism evidence="1 2">
    <name type="scientific">Allacma fusca</name>
    <dbReference type="NCBI Taxonomy" id="39272"/>
    <lineage>
        <taxon>Eukaryota</taxon>
        <taxon>Metazoa</taxon>
        <taxon>Ecdysozoa</taxon>
        <taxon>Arthropoda</taxon>
        <taxon>Hexapoda</taxon>
        <taxon>Collembola</taxon>
        <taxon>Symphypleona</taxon>
        <taxon>Sminthuridae</taxon>
        <taxon>Allacma</taxon>
    </lineage>
</organism>
<feature type="non-terminal residue" evidence="1">
    <location>
        <position position="24"/>
    </location>
</feature>
<feature type="non-terminal residue" evidence="1">
    <location>
        <position position="1"/>
    </location>
</feature>
<name>A0A8J2KKZ0_9HEXA</name>
<accession>A0A8J2KKZ0</accession>